<dbReference type="PANTHER" id="PTHR14209">
    <property type="entry name" value="ISOAMYL ACETATE-HYDROLYZING ESTERASE 1"/>
    <property type="match status" value="1"/>
</dbReference>
<dbReference type="InterPro" id="IPR013830">
    <property type="entry name" value="SGNH_hydro"/>
</dbReference>
<dbReference type="STRING" id="45351.A7RQB2"/>
<feature type="domain" description="SGNH hydrolase-type esterase" evidence="1">
    <location>
        <begin position="6"/>
        <end position="184"/>
    </location>
</feature>
<dbReference type="InterPro" id="IPR045136">
    <property type="entry name" value="Iah1-like"/>
</dbReference>
<dbReference type="eggNOG" id="KOG3035">
    <property type="taxonomic scope" value="Eukaryota"/>
</dbReference>
<keyword evidence="3" id="KW-1185">Reference proteome</keyword>
<name>A7RQB2_NEMVE</name>
<dbReference type="Pfam" id="PF13472">
    <property type="entry name" value="Lipase_GDSL_2"/>
    <property type="match status" value="1"/>
</dbReference>
<feature type="non-terminal residue" evidence="2">
    <location>
        <position position="226"/>
    </location>
</feature>
<dbReference type="EMBL" id="DS469528">
    <property type="protein sequence ID" value="EDO46329.1"/>
    <property type="molecule type" value="Genomic_DNA"/>
</dbReference>
<evidence type="ECO:0000313" key="3">
    <source>
        <dbReference type="Proteomes" id="UP000001593"/>
    </source>
</evidence>
<accession>A7RQB2</accession>
<organism evidence="2 3">
    <name type="scientific">Nematostella vectensis</name>
    <name type="common">Starlet sea anemone</name>
    <dbReference type="NCBI Taxonomy" id="45351"/>
    <lineage>
        <taxon>Eukaryota</taxon>
        <taxon>Metazoa</taxon>
        <taxon>Cnidaria</taxon>
        <taxon>Anthozoa</taxon>
        <taxon>Hexacorallia</taxon>
        <taxon>Actiniaria</taxon>
        <taxon>Edwardsiidae</taxon>
        <taxon>Nematostella</taxon>
    </lineage>
</organism>
<gene>
    <name evidence="2" type="ORF">NEMVEDRAFT_v1g89791</name>
</gene>
<proteinExistence type="predicted"/>
<dbReference type="Proteomes" id="UP000001593">
    <property type="component" value="Unassembled WGS sequence"/>
</dbReference>
<dbReference type="InParanoid" id="A7RQB2"/>
<evidence type="ECO:0000259" key="1">
    <source>
        <dbReference type="Pfam" id="PF13472"/>
    </source>
</evidence>
<dbReference type="PhylomeDB" id="A7RQB2"/>
<sequence length="226" mass="25183">VFQWSFSTGGWGAMVADAFQRKCDVLNRGFTGYTSAYNRLILPSLLATDNTPEGSIVAVVILLGSNDSVLYDIDQRGLELEDYTDNLRNIIHQFKQAGVPDKNIILMTPPPICEEMYEKSCLEKGKVLKMNLCSTRTKEFAHACLEVGLSQGVDIEDLHTSMHSSEDWQSLLSDGLHLSAAGNEFVGKQLVRLLHTKLDKLPDILPEWSAIDPNNPENLLGKYNKQ</sequence>
<dbReference type="SUPFAM" id="SSF52266">
    <property type="entry name" value="SGNH hydrolase"/>
    <property type="match status" value="1"/>
</dbReference>
<protein>
    <recommendedName>
        <fullName evidence="1">SGNH hydrolase-type esterase domain-containing protein</fullName>
    </recommendedName>
</protein>
<dbReference type="InterPro" id="IPR036514">
    <property type="entry name" value="SGNH_hydro_sf"/>
</dbReference>
<evidence type="ECO:0000313" key="2">
    <source>
        <dbReference type="EMBL" id="EDO46329.1"/>
    </source>
</evidence>
<dbReference type="Gene3D" id="3.40.50.1110">
    <property type="entry name" value="SGNH hydrolase"/>
    <property type="match status" value="1"/>
</dbReference>
<reference evidence="2 3" key="1">
    <citation type="journal article" date="2007" name="Science">
        <title>Sea anemone genome reveals ancestral eumetazoan gene repertoire and genomic organization.</title>
        <authorList>
            <person name="Putnam N.H."/>
            <person name="Srivastava M."/>
            <person name="Hellsten U."/>
            <person name="Dirks B."/>
            <person name="Chapman J."/>
            <person name="Salamov A."/>
            <person name="Terry A."/>
            <person name="Shapiro H."/>
            <person name="Lindquist E."/>
            <person name="Kapitonov V.V."/>
            <person name="Jurka J."/>
            <person name="Genikhovich G."/>
            <person name="Grigoriev I.V."/>
            <person name="Lucas S.M."/>
            <person name="Steele R.E."/>
            <person name="Finnerty J.R."/>
            <person name="Technau U."/>
            <person name="Martindale M.Q."/>
            <person name="Rokhsar D.S."/>
        </authorList>
    </citation>
    <scope>NUCLEOTIDE SEQUENCE [LARGE SCALE GENOMIC DNA]</scope>
    <source>
        <strain evidence="3">CH2 X CH6</strain>
    </source>
</reference>
<dbReference type="PANTHER" id="PTHR14209:SF19">
    <property type="entry name" value="ISOAMYL ACETATE-HYDROLYZING ESTERASE 1 HOMOLOG"/>
    <property type="match status" value="1"/>
</dbReference>
<dbReference type="OMA" id="VIWPKVI"/>
<dbReference type="HOGENOM" id="CLU_051989_0_2_1"/>
<dbReference type="AlphaFoldDB" id="A7RQB2"/>
<dbReference type="CDD" id="cd01838">
    <property type="entry name" value="Isoamyl_acetate_hydrolase_like"/>
    <property type="match status" value="1"/>
</dbReference>